<keyword evidence="1" id="KW-0812">Transmembrane</keyword>
<protein>
    <submittedName>
        <fullName evidence="2">Uncharacterized protein</fullName>
    </submittedName>
</protein>
<dbReference type="RefSeq" id="WP_117535840.1">
    <property type="nucleotide sequence ID" value="NZ_QVEZ01000007.1"/>
</dbReference>
<dbReference type="AlphaFoldDB" id="A0A3E2V2L1"/>
<proteinExistence type="predicted"/>
<accession>A0A3E2V2L1</accession>
<evidence type="ECO:0000313" key="3">
    <source>
        <dbReference type="Proteomes" id="UP000261079"/>
    </source>
</evidence>
<gene>
    <name evidence="2" type="ORF">DW905_10505</name>
</gene>
<dbReference type="EMBL" id="QVEZ01000007">
    <property type="protein sequence ID" value="RGC04762.1"/>
    <property type="molecule type" value="Genomic_DNA"/>
</dbReference>
<comment type="caution">
    <text evidence="2">The sequence shown here is derived from an EMBL/GenBank/DDBJ whole genome shotgun (WGS) entry which is preliminary data.</text>
</comment>
<dbReference type="Proteomes" id="UP000261079">
    <property type="component" value="Unassembled WGS sequence"/>
</dbReference>
<feature type="transmembrane region" description="Helical" evidence="1">
    <location>
        <begin position="33"/>
        <end position="60"/>
    </location>
</feature>
<evidence type="ECO:0000256" key="1">
    <source>
        <dbReference type="SAM" id="Phobius"/>
    </source>
</evidence>
<reference evidence="2 3" key="1">
    <citation type="submission" date="2018-08" db="EMBL/GenBank/DDBJ databases">
        <title>A genome reference for cultivated species of the human gut microbiota.</title>
        <authorList>
            <person name="Zou Y."/>
            <person name="Xue W."/>
            <person name="Luo G."/>
        </authorList>
    </citation>
    <scope>NUCLEOTIDE SEQUENCE [LARGE SCALE GENOMIC DNA]</scope>
    <source>
        <strain evidence="2 3">AM42-11AC</strain>
    </source>
</reference>
<evidence type="ECO:0000313" key="2">
    <source>
        <dbReference type="EMBL" id="RGC04762.1"/>
    </source>
</evidence>
<organism evidence="2 3">
    <name type="scientific">Faecalibacterium prausnitzii</name>
    <dbReference type="NCBI Taxonomy" id="853"/>
    <lineage>
        <taxon>Bacteria</taxon>
        <taxon>Bacillati</taxon>
        <taxon>Bacillota</taxon>
        <taxon>Clostridia</taxon>
        <taxon>Eubacteriales</taxon>
        <taxon>Oscillospiraceae</taxon>
        <taxon>Faecalibacterium</taxon>
    </lineage>
</organism>
<keyword evidence="1" id="KW-1133">Transmembrane helix</keyword>
<keyword evidence="1" id="KW-0472">Membrane</keyword>
<name>A0A3E2V2L1_9FIRM</name>
<sequence>MTVFKINIDGDAGSMVGIGNDITAVAEIIDFCIVTLMAAILLGIHFQGIAVSDLAILWFFMKNAALYGASVGNGRTKHAAGNCTMIYNVH</sequence>